<accession>A0A1R0ZH12</accession>
<dbReference type="AlphaFoldDB" id="A0A1R0ZH12"/>
<evidence type="ECO:0000256" key="1">
    <source>
        <dbReference type="ARBA" id="ARBA00023172"/>
    </source>
</evidence>
<feature type="domain" description="Tyr recombinase" evidence="2">
    <location>
        <begin position="2"/>
        <end position="67"/>
    </location>
</feature>
<protein>
    <recommendedName>
        <fullName evidence="2">Tyr recombinase domain-containing protein</fullName>
    </recommendedName>
</protein>
<comment type="caution">
    <text evidence="3">The sequence shown here is derived from an EMBL/GenBank/DDBJ whole genome shotgun (WGS) entry which is preliminary data.</text>
</comment>
<sequence length="149" mass="17445">MAIYTGMRRGEILGLRWGDIDFEKKELKVIQTANWTRDGLVIQRPKTNDSIRRVKLFQNIIDDLKERYMQIEDYKKEYGDSYEDNDLVCCYPGGGYINPKVAAERLDMTPAMFNERYSHLLPIMQEEAVDKIEPGLNKYAEKQLETAEK</sequence>
<dbReference type="GO" id="GO:0003677">
    <property type="term" value="F:DNA binding"/>
    <property type="evidence" value="ECO:0007669"/>
    <property type="project" value="InterPro"/>
</dbReference>
<dbReference type="SUPFAM" id="SSF56349">
    <property type="entry name" value="DNA breaking-rejoining enzymes"/>
    <property type="match status" value="1"/>
</dbReference>
<reference evidence="3 4" key="1">
    <citation type="submission" date="2016-11" db="EMBL/GenBank/DDBJ databases">
        <title>Paenibacillus species isolates.</title>
        <authorList>
            <person name="Beno S.M."/>
        </authorList>
    </citation>
    <scope>NUCLEOTIDE SEQUENCE [LARGE SCALE GENOMIC DNA]</scope>
    <source>
        <strain evidence="3 4">FSL H7-0443</strain>
    </source>
</reference>
<dbReference type="InterPro" id="IPR013762">
    <property type="entry name" value="Integrase-like_cat_sf"/>
</dbReference>
<dbReference type="GO" id="GO:0006310">
    <property type="term" value="P:DNA recombination"/>
    <property type="evidence" value="ECO:0007669"/>
    <property type="project" value="UniProtKB-KW"/>
</dbReference>
<dbReference type="GO" id="GO:0015074">
    <property type="term" value="P:DNA integration"/>
    <property type="evidence" value="ECO:0007669"/>
    <property type="project" value="InterPro"/>
</dbReference>
<dbReference type="InterPro" id="IPR002104">
    <property type="entry name" value="Integrase_catalytic"/>
</dbReference>
<gene>
    <name evidence="3" type="ORF">BSK65_13225</name>
</gene>
<evidence type="ECO:0000313" key="3">
    <source>
        <dbReference type="EMBL" id="OME69880.1"/>
    </source>
</evidence>
<dbReference type="InterPro" id="IPR011010">
    <property type="entry name" value="DNA_brk_join_enz"/>
</dbReference>
<keyword evidence="1" id="KW-0233">DNA recombination</keyword>
<dbReference type="Gene3D" id="1.10.443.10">
    <property type="entry name" value="Intergrase catalytic core"/>
    <property type="match status" value="1"/>
</dbReference>
<organism evidence="3 4">
    <name type="scientific">Paenibacillus odorifer</name>
    <dbReference type="NCBI Taxonomy" id="189426"/>
    <lineage>
        <taxon>Bacteria</taxon>
        <taxon>Bacillati</taxon>
        <taxon>Bacillota</taxon>
        <taxon>Bacilli</taxon>
        <taxon>Bacillales</taxon>
        <taxon>Paenibacillaceae</taxon>
        <taxon>Paenibacillus</taxon>
    </lineage>
</organism>
<evidence type="ECO:0000313" key="4">
    <source>
        <dbReference type="Proteomes" id="UP000187425"/>
    </source>
</evidence>
<dbReference type="EMBL" id="MPTW01000006">
    <property type="protein sequence ID" value="OME69880.1"/>
    <property type="molecule type" value="Genomic_DNA"/>
</dbReference>
<dbReference type="Pfam" id="PF00589">
    <property type="entry name" value="Phage_integrase"/>
    <property type="match status" value="1"/>
</dbReference>
<evidence type="ECO:0000259" key="2">
    <source>
        <dbReference type="Pfam" id="PF00589"/>
    </source>
</evidence>
<dbReference type="CDD" id="cd01189">
    <property type="entry name" value="INT_ICEBs1_C_like"/>
    <property type="match status" value="1"/>
</dbReference>
<dbReference type="Proteomes" id="UP000187425">
    <property type="component" value="Unassembled WGS sequence"/>
</dbReference>
<name>A0A1R0ZH12_9BACL</name>
<proteinExistence type="predicted"/>